<evidence type="ECO:0000313" key="2">
    <source>
        <dbReference type="Proteomes" id="UP001426770"/>
    </source>
</evidence>
<dbReference type="EMBL" id="BAABRR010000022">
    <property type="protein sequence ID" value="GAA5520066.1"/>
    <property type="molecule type" value="Genomic_DNA"/>
</dbReference>
<keyword evidence="2" id="KW-1185">Reference proteome</keyword>
<accession>A0ABP9WMX7</accession>
<protein>
    <submittedName>
        <fullName evidence="1">Uncharacterized protein</fullName>
    </submittedName>
</protein>
<comment type="caution">
    <text evidence="1">The sequence shown here is derived from an EMBL/GenBank/DDBJ whole genome shotgun (WGS) entry which is preliminary data.</text>
</comment>
<name>A0ABP9WMX7_9MICO</name>
<reference evidence="1 2" key="1">
    <citation type="submission" date="2024-02" db="EMBL/GenBank/DDBJ databases">
        <title>Lysinimicrobium sediminis NBRC 112286.</title>
        <authorList>
            <person name="Ichikawa N."/>
            <person name="Katano-Makiyama Y."/>
            <person name="Hidaka K."/>
        </authorList>
    </citation>
    <scope>NUCLEOTIDE SEQUENCE [LARGE SCALE GENOMIC DNA]</scope>
    <source>
        <strain evidence="1 2">NBRC 112286</strain>
    </source>
</reference>
<organism evidence="1 2">
    <name type="scientific">Demequina sediminis</name>
    <dbReference type="NCBI Taxonomy" id="1930058"/>
    <lineage>
        <taxon>Bacteria</taxon>
        <taxon>Bacillati</taxon>
        <taxon>Actinomycetota</taxon>
        <taxon>Actinomycetes</taxon>
        <taxon>Micrococcales</taxon>
        <taxon>Demequinaceae</taxon>
        <taxon>Demequina</taxon>
    </lineage>
</organism>
<proteinExistence type="predicted"/>
<gene>
    <name evidence="1" type="ORF">Lsed01_02527</name>
</gene>
<evidence type="ECO:0000313" key="1">
    <source>
        <dbReference type="EMBL" id="GAA5520066.1"/>
    </source>
</evidence>
<sequence length="56" mass="5606">MRYLMQSHGVSVSAAKGAAFAESFPVVIAAGASSEVVGAFAKALRELGASVSVHQG</sequence>
<dbReference type="Proteomes" id="UP001426770">
    <property type="component" value="Unassembled WGS sequence"/>
</dbReference>